<sequence length="265" mass="27898">MADDRVRVTLDDGIAEVTLTRPDKLNAFDMAMFDALGAAGDRLAGEQGLRAVVLSGEGRAFCAGIDIATLGSFAANLDRLRQEIVSPPGGRAANRFQHPCTLWADLPVPVIAAVQGVCFGAGMQLALGADIRIAAPDAQFSIMESRWGLIPDMGLTKLLPPLMRADQALELILTARQVDAAEAQALGLVTRLAEDPLKAARDTARAIAARSPEAAQGAKALVRAAWPGGDAHLALEARLQAAIIGSENQMEAVMAGMQKRAPTFR</sequence>
<dbReference type="InterPro" id="IPR001753">
    <property type="entry name" value="Enoyl-CoA_hydra/iso"/>
</dbReference>
<evidence type="ECO:0000313" key="8">
    <source>
        <dbReference type="Proteomes" id="UP000244810"/>
    </source>
</evidence>
<dbReference type="CDD" id="cd06558">
    <property type="entry name" value="crotonase-like"/>
    <property type="match status" value="1"/>
</dbReference>
<dbReference type="EMBL" id="QDDR01000016">
    <property type="protein sequence ID" value="PVE45260.1"/>
    <property type="molecule type" value="Genomic_DNA"/>
</dbReference>
<comment type="caution">
    <text evidence="7">The sequence shown here is derived from an EMBL/GenBank/DDBJ whole genome shotgun (WGS) entry which is preliminary data.</text>
</comment>
<dbReference type="SUPFAM" id="SSF52096">
    <property type="entry name" value="ClpP/crotonase"/>
    <property type="match status" value="1"/>
</dbReference>
<dbReference type="OrthoDB" id="9781757at2"/>
<evidence type="ECO:0000313" key="7">
    <source>
        <dbReference type="EMBL" id="PVE45260.1"/>
    </source>
</evidence>
<dbReference type="InterPro" id="IPR029045">
    <property type="entry name" value="ClpP/crotonase-like_dom_sf"/>
</dbReference>
<gene>
    <name evidence="7" type="ORF">DDE23_22065</name>
</gene>
<dbReference type="InterPro" id="IPR014748">
    <property type="entry name" value="Enoyl-CoA_hydra_C"/>
</dbReference>
<evidence type="ECO:0000256" key="1">
    <source>
        <dbReference type="ARBA" id="ARBA00005005"/>
    </source>
</evidence>
<evidence type="ECO:0000256" key="6">
    <source>
        <dbReference type="RuleBase" id="RU003707"/>
    </source>
</evidence>
<dbReference type="GO" id="GO:0016853">
    <property type="term" value="F:isomerase activity"/>
    <property type="evidence" value="ECO:0007669"/>
    <property type="project" value="UniProtKB-KW"/>
</dbReference>
<evidence type="ECO:0000256" key="2">
    <source>
        <dbReference type="ARBA" id="ARBA00005254"/>
    </source>
</evidence>
<dbReference type="Gene3D" id="3.90.226.10">
    <property type="entry name" value="2-enoyl-CoA Hydratase, Chain A, domain 1"/>
    <property type="match status" value="1"/>
</dbReference>
<dbReference type="NCBIfam" id="NF005699">
    <property type="entry name" value="PRK07509.1"/>
    <property type="match status" value="1"/>
</dbReference>
<comment type="pathway">
    <text evidence="1">Lipid metabolism; fatty acid beta-oxidation.</text>
</comment>
<reference evidence="7 8" key="1">
    <citation type="journal article" date="2011" name="Syst. Appl. Microbiol.">
        <title>Defluviimonas denitrificans gen. nov., sp. nov., and Pararhodobacter aggregans gen. nov., sp. nov., non-phototrophic Rhodobacteraceae from the biofilter of a marine aquaculture.</title>
        <authorList>
            <person name="Foesel B.U."/>
            <person name="Drake H.L."/>
            <person name="Schramm A."/>
        </authorList>
    </citation>
    <scope>NUCLEOTIDE SEQUENCE [LARGE SCALE GENOMIC DNA]</scope>
    <source>
        <strain evidence="7 8">D1-19</strain>
    </source>
</reference>
<evidence type="ECO:0000256" key="3">
    <source>
        <dbReference type="ARBA" id="ARBA00022832"/>
    </source>
</evidence>
<protein>
    <submittedName>
        <fullName evidence="7">Crotonase/enoyl-CoA hydratase family protein</fullName>
    </submittedName>
</protein>
<accession>A0A2T7UKP9</accession>
<keyword evidence="4" id="KW-0443">Lipid metabolism</keyword>
<proteinExistence type="inferred from homology"/>
<comment type="similarity">
    <text evidence="2 6">Belongs to the enoyl-CoA hydratase/isomerase family.</text>
</comment>
<dbReference type="Pfam" id="PF00378">
    <property type="entry name" value="ECH_1"/>
    <property type="match status" value="1"/>
</dbReference>
<dbReference type="PANTHER" id="PTHR43149">
    <property type="entry name" value="ENOYL-COA HYDRATASE"/>
    <property type="match status" value="1"/>
</dbReference>
<dbReference type="RefSeq" id="WP_107751757.1">
    <property type="nucleotide sequence ID" value="NZ_QBKF01000005.1"/>
</dbReference>
<dbReference type="Gene3D" id="1.10.12.10">
    <property type="entry name" value="Lyase 2-enoyl-coa Hydratase, Chain A, domain 2"/>
    <property type="match status" value="1"/>
</dbReference>
<dbReference type="UniPathway" id="UPA00659"/>
<dbReference type="PANTHER" id="PTHR43149:SF1">
    <property type="entry name" value="DELTA(3,5)-DELTA(2,4)-DIENOYL-COA ISOMERASE, MITOCHONDRIAL"/>
    <property type="match status" value="1"/>
</dbReference>
<dbReference type="Proteomes" id="UP000244810">
    <property type="component" value="Unassembled WGS sequence"/>
</dbReference>
<keyword evidence="5" id="KW-0413">Isomerase</keyword>
<name>A0A2T7UKP9_9RHOB</name>
<dbReference type="InterPro" id="IPR018376">
    <property type="entry name" value="Enoyl-CoA_hyd/isom_CS"/>
</dbReference>
<dbReference type="InterPro" id="IPR045002">
    <property type="entry name" value="Ech1-like"/>
</dbReference>
<evidence type="ECO:0000256" key="5">
    <source>
        <dbReference type="ARBA" id="ARBA00023235"/>
    </source>
</evidence>
<dbReference type="GO" id="GO:0006635">
    <property type="term" value="P:fatty acid beta-oxidation"/>
    <property type="evidence" value="ECO:0007669"/>
    <property type="project" value="UniProtKB-UniPathway"/>
</dbReference>
<dbReference type="PROSITE" id="PS00166">
    <property type="entry name" value="ENOYL_COA_HYDRATASE"/>
    <property type="match status" value="1"/>
</dbReference>
<dbReference type="AlphaFoldDB" id="A0A2T7UKP9"/>
<keyword evidence="3" id="KW-0276">Fatty acid metabolism</keyword>
<keyword evidence="8" id="KW-1185">Reference proteome</keyword>
<organism evidence="7 8">
    <name type="scientific">Pararhodobacter aggregans</name>
    <dbReference type="NCBI Taxonomy" id="404875"/>
    <lineage>
        <taxon>Bacteria</taxon>
        <taxon>Pseudomonadati</taxon>
        <taxon>Pseudomonadota</taxon>
        <taxon>Alphaproteobacteria</taxon>
        <taxon>Rhodobacterales</taxon>
        <taxon>Paracoccaceae</taxon>
        <taxon>Pararhodobacter</taxon>
    </lineage>
</organism>
<evidence type="ECO:0000256" key="4">
    <source>
        <dbReference type="ARBA" id="ARBA00023098"/>
    </source>
</evidence>